<evidence type="ECO:0000313" key="6">
    <source>
        <dbReference type="EMBL" id="QNA70505.1"/>
    </source>
</evidence>
<keyword evidence="4" id="KW-0862">Zinc</keyword>
<gene>
    <name evidence="6" type="ORF">FA584_14245</name>
</gene>
<evidence type="ECO:0000313" key="7">
    <source>
        <dbReference type="Proteomes" id="UP000502831"/>
    </source>
</evidence>
<dbReference type="Proteomes" id="UP000502831">
    <property type="component" value="Plasmid pSDCE1"/>
</dbReference>
<accession>A0AA92JB50</accession>
<organism evidence="6 7">
    <name type="scientific">Sulfurospirillum diekertiae</name>
    <dbReference type="NCBI Taxonomy" id="1854492"/>
    <lineage>
        <taxon>Bacteria</taxon>
        <taxon>Pseudomonadati</taxon>
        <taxon>Campylobacterota</taxon>
        <taxon>Epsilonproteobacteria</taxon>
        <taxon>Campylobacterales</taxon>
        <taxon>Sulfurospirillaceae</taxon>
        <taxon>Sulfurospirillum</taxon>
    </lineage>
</organism>
<keyword evidence="3" id="KW-0520">NAD</keyword>
<dbReference type="PANTHER" id="PTHR11085">
    <property type="entry name" value="NAD-DEPENDENT PROTEIN DEACYLASE SIRTUIN-5, MITOCHONDRIAL-RELATED"/>
    <property type="match status" value="1"/>
</dbReference>
<reference evidence="6 7" key="1">
    <citation type="submission" date="2020-08" db="EMBL/GenBank/DDBJ databases">
        <title>Genome of Dechlorinating Sulfurospirillum strain ACSDCE.</title>
        <authorList>
            <person name="Yang Y."/>
            <person name="Huo L."/>
            <person name="Yan J."/>
        </authorList>
    </citation>
    <scope>NUCLEOTIDE SEQUENCE [LARGE SCALE GENOMIC DNA]</scope>
    <source>
        <strain evidence="6 7">ACSDCE</strain>
        <plasmid evidence="6 7">pSDCE1</plasmid>
    </source>
</reference>
<feature type="domain" description="Deacetylase sirtuin-type" evidence="5">
    <location>
        <begin position="87"/>
        <end position="329"/>
    </location>
</feature>
<evidence type="ECO:0000256" key="4">
    <source>
        <dbReference type="PROSITE-ProRule" id="PRU00236"/>
    </source>
</evidence>
<dbReference type="EMBL" id="CP059996">
    <property type="protein sequence ID" value="QNA70505.1"/>
    <property type="molecule type" value="Genomic_DNA"/>
</dbReference>
<keyword evidence="2" id="KW-0808">Transferase</keyword>
<protein>
    <recommendedName>
        <fullName evidence="1">protein acetyllysine N-acetyltransferase</fullName>
        <ecNumber evidence="1">2.3.1.286</ecNumber>
    </recommendedName>
</protein>
<dbReference type="InterPro" id="IPR026590">
    <property type="entry name" value="Ssirtuin_cat_dom"/>
</dbReference>
<dbReference type="GO" id="GO:0017136">
    <property type="term" value="F:histone deacetylase activity, NAD-dependent"/>
    <property type="evidence" value="ECO:0007669"/>
    <property type="project" value="TreeGrafter"/>
</dbReference>
<keyword evidence="4" id="KW-0479">Metal-binding</keyword>
<feature type="binding site" evidence="4">
    <location>
        <position position="214"/>
    </location>
    <ligand>
        <name>Zn(2+)</name>
        <dbReference type="ChEBI" id="CHEBI:29105"/>
    </ligand>
</feature>
<dbReference type="InterPro" id="IPR029035">
    <property type="entry name" value="DHS-like_NAD/FAD-binding_dom"/>
</dbReference>
<dbReference type="EC" id="2.3.1.286" evidence="1"/>
<geneLocation type="plasmid" evidence="6 7">
    <name>pSDCE1</name>
</geneLocation>
<sequence length="334" mass="38172">MIKKCSLDEDGAFFLEMDDEPVKFIFDQTLSHSYLNSAYLEKSGMAKLYFGKEGFYLHFQPLNRDEFLIDEEIDGIFGTDIFRYFNVTLTNQTISFEKKVQYNVTFLTGAGISQESGIETFRGKNGLWNNIPIERVCTADAYQHNKEEVIEFYNQRRLQLSNKVPNKTHLEIAKFQNKYPNNVFVITQNVDNLLEKAGCNAILHLHGYLPNLRCSNHECDYVINIGYALQENDVCPLCHQALRPDIVFFNEPAPNYALLENILNKTDILVVIGTSGQVLNINKMATRVSFSLFSTLEQSSVVNDTLFDDVIYGKATETIDSIIEIIENKLIVHS</sequence>
<dbReference type="PROSITE" id="PS50305">
    <property type="entry name" value="SIRTUIN"/>
    <property type="match status" value="1"/>
</dbReference>
<dbReference type="Gene3D" id="3.30.1600.10">
    <property type="entry name" value="SIR2/SIRT2 'Small Domain"/>
    <property type="match status" value="1"/>
</dbReference>
<dbReference type="InterPro" id="IPR003000">
    <property type="entry name" value="Sirtuin"/>
</dbReference>
<feature type="binding site" evidence="4">
    <location>
        <position position="235"/>
    </location>
    <ligand>
        <name>Zn(2+)</name>
        <dbReference type="ChEBI" id="CHEBI:29105"/>
    </ligand>
</feature>
<feature type="active site" description="Proton acceptor" evidence="4">
    <location>
        <position position="206"/>
    </location>
</feature>
<dbReference type="Gene3D" id="3.40.50.1220">
    <property type="entry name" value="TPP-binding domain"/>
    <property type="match status" value="1"/>
</dbReference>
<evidence type="ECO:0000256" key="1">
    <source>
        <dbReference type="ARBA" id="ARBA00012928"/>
    </source>
</evidence>
<dbReference type="Pfam" id="PF02146">
    <property type="entry name" value="SIR2"/>
    <property type="match status" value="1"/>
</dbReference>
<dbReference type="InterPro" id="IPR026591">
    <property type="entry name" value="Sirtuin_cat_small_dom_sf"/>
</dbReference>
<dbReference type="PANTHER" id="PTHR11085:SF4">
    <property type="entry name" value="NAD-DEPENDENT PROTEIN DEACYLASE"/>
    <property type="match status" value="1"/>
</dbReference>
<dbReference type="InterPro" id="IPR050134">
    <property type="entry name" value="NAD-dep_sirtuin_deacylases"/>
</dbReference>
<dbReference type="AlphaFoldDB" id="A0AA92JB50"/>
<evidence type="ECO:0000256" key="3">
    <source>
        <dbReference type="ARBA" id="ARBA00023027"/>
    </source>
</evidence>
<name>A0AA92JB50_9BACT</name>
<keyword evidence="6" id="KW-0614">Plasmid</keyword>
<dbReference type="GO" id="GO:0046872">
    <property type="term" value="F:metal ion binding"/>
    <property type="evidence" value="ECO:0007669"/>
    <property type="project" value="UniProtKB-KW"/>
</dbReference>
<evidence type="ECO:0000259" key="5">
    <source>
        <dbReference type="PROSITE" id="PS50305"/>
    </source>
</evidence>
<feature type="binding site" evidence="4">
    <location>
        <position position="219"/>
    </location>
    <ligand>
        <name>Zn(2+)</name>
        <dbReference type="ChEBI" id="CHEBI:29105"/>
    </ligand>
</feature>
<dbReference type="SUPFAM" id="SSF52467">
    <property type="entry name" value="DHS-like NAD/FAD-binding domain"/>
    <property type="match status" value="1"/>
</dbReference>
<evidence type="ECO:0000256" key="2">
    <source>
        <dbReference type="ARBA" id="ARBA00022679"/>
    </source>
</evidence>
<proteinExistence type="predicted"/>
<dbReference type="RefSeq" id="WP_191342138.1">
    <property type="nucleotide sequence ID" value="NZ_CP059996.1"/>
</dbReference>
<feature type="binding site" evidence="4">
    <location>
        <position position="238"/>
    </location>
    <ligand>
        <name>Zn(2+)</name>
        <dbReference type="ChEBI" id="CHEBI:29105"/>
    </ligand>
</feature>
<dbReference type="GO" id="GO:0070403">
    <property type="term" value="F:NAD+ binding"/>
    <property type="evidence" value="ECO:0007669"/>
    <property type="project" value="InterPro"/>
</dbReference>